<dbReference type="EMBL" id="JAUJYO010000005">
    <property type="protein sequence ID" value="KAK1315722.1"/>
    <property type="molecule type" value="Genomic_DNA"/>
</dbReference>
<gene>
    <name evidence="1" type="ORF">QJS10_CPA05g00709</name>
</gene>
<name>A0AAV9ER37_ACOCL</name>
<evidence type="ECO:0000313" key="2">
    <source>
        <dbReference type="Proteomes" id="UP001180020"/>
    </source>
</evidence>
<keyword evidence="2" id="KW-1185">Reference proteome</keyword>
<protein>
    <recommendedName>
        <fullName evidence="3">Prohibitin</fullName>
    </recommendedName>
</protein>
<sequence>MPNVTASGGLSALVKAVAAGTVLIYMASNSLYNVEGGHRAIVFNCIGGIKDEVPLSSARSSASARPSSPST</sequence>
<comment type="caution">
    <text evidence="1">The sequence shown here is derived from an EMBL/GenBank/DDBJ whole genome shotgun (WGS) entry which is preliminary data.</text>
</comment>
<dbReference type="Proteomes" id="UP001180020">
    <property type="component" value="Unassembled WGS sequence"/>
</dbReference>
<proteinExistence type="predicted"/>
<evidence type="ECO:0000313" key="1">
    <source>
        <dbReference type="EMBL" id="KAK1315722.1"/>
    </source>
</evidence>
<reference evidence="1" key="1">
    <citation type="journal article" date="2023" name="Nat. Commun.">
        <title>Diploid and tetraploid genomes of Acorus and the evolution of monocots.</title>
        <authorList>
            <person name="Ma L."/>
            <person name="Liu K.W."/>
            <person name="Li Z."/>
            <person name="Hsiao Y.Y."/>
            <person name="Qi Y."/>
            <person name="Fu T."/>
            <person name="Tang G.D."/>
            <person name="Zhang D."/>
            <person name="Sun W.H."/>
            <person name="Liu D.K."/>
            <person name="Li Y."/>
            <person name="Chen G.Z."/>
            <person name="Liu X.D."/>
            <person name="Liao X.Y."/>
            <person name="Jiang Y.T."/>
            <person name="Yu X."/>
            <person name="Hao Y."/>
            <person name="Huang J."/>
            <person name="Zhao X.W."/>
            <person name="Ke S."/>
            <person name="Chen Y.Y."/>
            <person name="Wu W.L."/>
            <person name="Hsu J.L."/>
            <person name="Lin Y.F."/>
            <person name="Huang M.D."/>
            <person name="Li C.Y."/>
            <person name="Huang L."/>
            <person name="Wang Z.W."/>
            <person name="Zhao X."/>
            <person name="Zhong W.Y."/>
            <person name="Peng D.H."/>
            <person name="Ahmad S."/>
            <person name="Lan S."/>
            <person name="Zhang J.S."/>
            <person name="Tsai W.C."/>
            <person name="Van de Peer Y."/>
            <person name="Liu Z.J."/>
        </authorList>
    </citation>
    <scope>NUCLEOTIDE SEQUENCE</scope>
    <source>
        <strain evidence="1">CP</strain>
    </source>
</reference>
<dbReference type="AlphaFoldDB" id="A0AAV9ER37"/>
<accession>A0AAV9ER37</accession>
<reference evidence="1" key="2">
    <citation type="submission" date="2023-06" db="EMBL/GenBank/DDBJ databases">
        <authorList>
            <person name="Ma L."/>
            <person name="Liu K.-W."/>
            <person name="Li Z."/>
            <person name="Hsiao Y.-Y."/>
            <person name="Qi Y."/>
            <person name="Fu T."/>
            <person name="Tang G."/>
            <person name="Zhang D."/>
            <person name="Sun W.-H."/>
            <person name="Liu D.-K."/>
            <person name="Li Y."/>
            <person name="Chen G.-Z."/>
            <person name="Liu X.-D."/>
            <person name="Liao X.-Y."/>
            <person name="Jiang Y.-T."/>
            <person name="Yu X."/>
            <person name="Hao Y."/>
            <person name="Huang J."/>
            <person name="Zhao X.-W."/>
            <person name="Ke S."/>
            <person name="Chen Y.-Y."/>
            <person name="Wu W.-L."/>
            <person name="Hsu J.-L."/>
            <person name="Lin Y.-F."/>
            <person name="Huang M.-D."/>
            <person name="Li C.-Y."/>
            <person name="Huang L."/>
            <person name="Wang Z.-W."/>
            <person name="Zhao X."/>
            <person name="Zhong W.-Y."/>
            <person name="Peng D.-H."/>
            <person name="Ahmad S."/>
            <person name="Lan S."/>
            <person name="Zhang J.-S."/>
            <person name="Tsai W.-C."/>
            <person name="Van De Peer Y."/>
            <person name="Liu Z.-J."/>
        </authorList>
    </citation>
    <scope>NUCLEOTIDE SEQUENCE</scope>
    <source>
        <strain evidence="1">CP</strain>
        <tissue evidence="1">Leaves</tissue>
    </source>
</reference>
<evidence type="ECO:0008006" key="3">
    <source>
        <dbReference type="Google" id="ProtNLM"/>
    </source>
</evidence>
<organism evidence="1 2">
    <name type="scientific">Acorus calamus</name>
    <name type="common">Sweet flag</name>
    <dbReference type="NCBI Taxonomy" id="4465"/>
    <lineage>
        <taxon>Eukaryota</taxon>
        <taxon>Viridiplantae</taxon>
        <taxon>Streptophyta</taxon>
        <taxon>Embryophyta</taxon>
        <taxon>Tracheophyta</taxon>
        <taxon>Spermatophyta</taxon>
        <taxon>Magnoliopsida</taxon>
        <taxon>Liliopsida</taxon>
        <taxon>Acoraceae</taxon>
        <taxon>Acorus</taxon>
    </lineage>
</organism>